<dbReference type="STRING" id="643867.Ftrac_2885"/>
<dbReference type="EMBL" id="CP002349">
    <property type="protein sequence ID" value="ADR22862.1"/>
    <property type="molecule type" value="Genomic_DNA"/>
</dbReference>
<keyword evidence="2" id="KW-1185">Reference proteome</keyword>
<dbReference type="RefSeq" id="WP_013455005.1">
    <property type="nucleotide sequence ID" value="NC_014759.1"/>
</dbReference>
<sequence>MNVSLTRRYNLFNKFKNILFVILLSAGINACIDPIFFETNDVDPLLIVDGQLITGVNNGEVRLFSSTKYVANPNDFKAPVMISDAQVYINDALNDRRTQLEFNTDHYELNDESFEVTVGGEYFVEIIWNDETYLSQTETIVRAPKIDSIYYNYKSVDKTIDVFVDAKADAESLVQWKWSGAYQVISFLPSDPDTFTCCTRCYVDVSGKELNIVEKEISLEQSVKEVLVTTIEVDMPTEFLINLQQLSLTEEAHDYLNLLKIQKNSGNSLFDPPPFEINGNLRNVDDPNEKVLGYFFASDQDTKSIKINRRDFFIATPNYRNFIGDCRDIIRADTITPPNWN</sequence>
<dbReference type="KEGG" id="mtt:Ftrac_2885"/>
<evidence type="ECO:0000313" key="2">
    <source>
        <dbReference type="Proteomes" id="UP000008720"/>
    </source>
</evidence>
<dbReference type="OrthoDB" id="922982at2"/>
<dbReference type="HOGENOM" id="CLU_056928_0_0_10"/>
<proteinExistence type="predicted"/>
<evidence type="ECO:0000313" key="1">
    <source>
        <dbReference type="EMBL" id="ADR22862.1"/>
    </source>
</evidence>
<gene>
    <name evidence="1" type="ordered locus">Ftrac_2885</name>
</gene>
<organism evidence="1 2">
    <name type="scientific">Marivirga tractuosa (strain ATCC 23168 / DSM 4126 / NBRC 15989 / NCIMB 1408 / VKM B-1430 / H-43)</name>
    <name type="common">Microscilla tractuosa</name>
    <name type="synonym">Flexibacter tractuosus</name>
    <dbReference type="NCBI Taxonomy" id="643867"/>
    <lineage>
        <taxon>Bacteria</taxon>
        <taxon>Pseudomonadati</taxon>
        <taxon>Bacteroidota</taxon>
        <taxon>Cytophagia</taxon>
        <taxon>Cytophagales</taxon>
        <taxon>Marivirgaceae</taxon>
        <taxon>Marivirga</taxon>
    </lineage>
</organism>
<dbReference type="AlphaFoldDB" id="E4TSE5"/>
<reference evidence="1 2" key="1">
    <citation type="journal article" date="2011" name="Stand. Genomic Sci.">
        <title>Complete genome sequence of Marivirga tractuosa type strain (H-43).</title>
        <authorList>
            <person name="Pagani I."/>
            <person name="Chertkov O."/>
            <person name="Lapidus A."/>
            <person name="Lucas S."/>
            <person name="Del Rio T.G."/>
            <person name="Tice H."/>
            <person name="Copeland A."/>
            <person name="Cheng J.F."/>
            <person name="Nolan M."/>
            <person name="Saunders E."/>
            <person name="Pitluck S."/>
            <person name="Held B."/>
            <person name="Goodwin L."/>
            <person name="Liolios K."/>
            <person name="Ovchinikova G."/>
            <person name="Ivanova N."/>
            <person name="Mavromatis K."/>
            <person name="Pati A."/>
            <person name="Chen A."/>
            <person name="Palaniappan K."/>
            <person name="Land M."/>
            <person name="Hauser L."/>
            <person name="Jeffries C.D."/>
            <person name="Detter J.C."/>
            <person name="Han C."/>
            <person name="Tapia R."/>
            <person name="Ngatchou-Djao O.D."/>
            <person name="Rohde M."/>
            <person name="Goker M."/>
            <person name="Spring S."/>
            <person name="Sikorski J."/>
            <person name="Woyke T."/>
            <person name="Bristow J."/>
            <person name="Eisen J.A."/>
            <person name="Markowitz V."/>
            <person name="Hugenholtz P."/>
            <person name="Klenk H.P."/>
            <person name="Kyrpides N.C."/>
        </authorList>
    </citation>
    <scope>NUCLEOTIDE SEQUENCE [LARGE SCALE GENOMIC DNA]</scope>
    <source>
        <strain evidence="2">ATCC 23168 / DSM 4126 / NBRC 15989 / NCIMB 1408 / VKM B-1430 / H-43</strain>
    </source>
</reference>
<evidence type="ECO:0008006" key="3">
    <source>
        <dbReference type="Google" id="ProtNLM"/>
    </source>
</evidence>
<dbReference type="Pfam" id="PF14054">
    <property type="entry name" value="DUF4249"/>
    <property type="match status" value="1"/>
</dbReference>
<dbReference type="InterPro" id="IPR025345">
    <property type="entry name" value="DUF4249"/>
</dbReference>
<name>E4TSE5_MARTH</name>
<accession>E4TSE5</accession>
<protein>
    <recommendedName>
        <fullName evidence="3">DUF4249 family protein</fullName>
    </recommendedName>
</protein>
<dbReference type="Proteomes" id="UP000008720">
    <property type="component" value="Chromosome"/>
</dbReference>